<sequence length="615" mass="69520">MNRLGTFAFPREETFFGGKVDSDLNNILPSELASALLTLPIQTADLCTRHGTLVESLKQRLLWPLQQSLKEHTLVKKEHKQEMLRIVKAKVSQEELVAKLKERYYNRTKERALLIDDNVAGLSGRTLEKRAKEAEQEADAQYRSGVYKLNELHIQWQSRMTTSAQEFQKLEETRLELTKNILIEYSVISHCHMQEQAVAYETLRDRAVQCDRVIELQEFIRRYGTGNVVPTTPAYSNFATESIEASLRKLSMRATQSPRKLYSSDSDGLSAAGVSGGFLLGNSLRDSSGRSSSHFSDNSSVRRGSTASLSTNNSFSSKSSQTTRILYRVKTLYAYQAQESDEISFKEDQILNVLSTSEDPWCRWPLIGKITSNSVGCEHAHLASNRRCMSFYKRQLNSNRCYAENKLTDAEPGDAAPVQYGDLINMGRFVMTVGEDVRHLKLKERRRLLSCAGGVVGEDKKHAERIKKKTLVGSYEIIRDALGTVGKVFLLRLDLASMPVQSQTIIRQKHYYHNSLDQHAPLQHGLQVCVRRLTEPGPPQPVLDGNGVVCMDKPRLLDRTQLHGTIRVFFSFNQAATIGRASKDTSMMRENLRIVTEHALDYVPLGRTFEHGQIM</sequence>
<proteinExistence type="predicted"/>
<dbReference type="GO" id="GO:0043226">
    <property type="term" value="C:organelle"/>
    <property type="evidence" value="ECO:0007669"/>
    <property type="project" value="UniProtKB-ARBA"/>
</dbReference>
<evidence type="ECO:0000256" key="3">
    <source>
        <dbReference type="ARBA" id="ARBA00022490"/>
    </source>
</evidence>
<evidence type="ECO:0000256" key="4">
    <source>
        <dbReference type="ARBA" id="ARBA00022553"/>
    </source>
</evidence>
<dbReference type="InterPro" id="IPR001452">
    <property type="entry name" value="SH3_domain"/>
</dbReference>
<dbReference type="Gene3D" id="1.20.1270.60">
    <property type="entry name" value="Arfaptin homology (AH) domain/BAR domain"/>
    <property type="match status" value="1"/>
</dbReference>
<comment type="subcellular location">
    <subcellularLocation>
        <location evidence="1">Cytoplasm</location>
    </subcellularLocation>
</comment>
<keyword evidence="8" id="KW-1185">Reference proteome</keyword>
<feature type="domain" description="SH3" evidence="6">
    <location>
        <begin position="327"/>
        <end position="379"/>
    </location>
</feature>
<evidence type="ECO:0000259" key="6">
    <source>
        <dbReference type="SMART" id="SM00326"/>
    </source>
</evidence>
<accession>A0A2H9TKP1</accession>
<dbReference type="Proteomes" id="UP000240830">
    <property type="component" value="Unassembled WGS sequence"/>
</dbReference>
<dbReference type="PANTHER" id="PTHR23065">
    <property type="entry name" value="PROLINE-SERINE-THREONINE PHOSPHATASE INTERACTING PROTEIN 1"/>
    <property type="match status" value="1"/>
</dbReference>
<dbReference type="EMBL" id="MTSL01000129">
    <property type="protein sequence ID" value="PJF18331.1"/>
    <property type="molecule type" value="Genomic_DNA"/>
</dbReference>
<evidence type="ECO:0000256" key="2">
    <source>
        <dbReference type="ARBA" id="ARBA00022443"/>
    </source>
</evidence>
<feature type="region of interest" description="Disordered" evidence="5">
    <location>
        <begin position="287"/>
        <end position="317"/>
    </location>
</feature>
<dbReference type="InterPro" id="IPR027267">
    <property type="entry name" value="AH/BAR_dom_sf"/>
</dbReference>
<dbReference type="InterPro" id="IPR036028">
    <property type="entry name" value="SH3-like_dom_sf"/>
</dbReference>
<dbReference type="SUPFAM" id="SSF103657">
    <property type="entry name" value="BAR/IMD domain-like"/>
    <property type="match status" value="1"/>
</dbReference>
<dbReference type="AlphaFoldDB" id="A0A2H9TKP1"/>
<keyword evidence="2" id="KW-0728">SH3 domain</keyword>
<dbReference type="SMART" id="SM00326">
    <property type="entry name" value="SH3"/>
    <property type="match status" value="1"/>
</dbReference>
<dbReference type="GO" id="GO:0005737">
    <property type="term" value="C:cytoplasm"/>
    <property type="evidence" value="ECO:0007669"/>
    <property type="project" value="TreeGrafter"/>
</dbReference>
<evidence type="ECO:0000256" key="5">
    <source>
        <dbReference type="SAM" id="MobiDB-lite"/>
    </source>
</evidence>
<dbReference type="CDD" id="cd00174">
    <property type="entry name" value="SH3"/>
    <property type="match status" value="1"/>
</dbReference>
<comment type="caution">
    <text evidence="7">The sequence shown here is derived from an EMBL/GenBank/DDBJ whole genome shotgun (WGS) entry which is preliminary data.</text>
</comment>
<evidence type="ECO:0000313" key="8">
    <source>
        <dbReference type="Proteomes" id="UP000240830"/>
    </source>
</evidence>
<gene>
    <name evidence="7" type="ORF">PSACC_01875</name>
</gene>
<name>A0A2H9TKP1_9FUNG</name>
<evidence type="ECO:0000313" key="7">
    <source>
        <dbReference type="EMBL" id="PJF18331.1"/>
    </source>
</evidence>
<dbReference type="OrthoDB" id="27823at2759"/>
<dbReference type="Gene3D" id="2.30.30.40">
    <property type="entry name" value="SH3 Domains"/>
    <property type="match status" value="1"/>
</dbReference>
<dbReference type="GO" id="GO:0005886">
    <property type="term" value="C:plasma membrane"/>
    <property type="evidence" value="ECO:0007669"/>
    <property type="project" value="TreeGrafter"/>
</dbReference>
<keyword evidence="3" id="KW-0963">Cytoplasm</keyword>
<keyword evidence="4" id="KW-0597">Phosphoprotein</keyword>
<organism evidence="7 8">
    <name type="scientific">Paramicrosporidium saccamoebae</name>
    <dbReference type="NCBI Taxonomy" id="1246581"/>
    <lineage>
        <taxon>Eukaryota</taxon>
        <taxon>Fungi</taxon>
        <taxon>Fungi incertae sedis</taxon>
        <taxon>Cryptomycota</taxon>
        <taxon>Cryptomycota incertae sedis</taxon>
        <taxon>Paramicrosporidium</taxon>
    </lineage>
</organism>
<dbReference type="Pfam" id="PF00018">
    <property type="entry name" value="SH3_1"/>
    <property type="match status" value="1"/>
</dbReference>
<reference evidence="7 8" key="1">
    <citation type="submission" date="2016-10" db="EMBL/GenBank/DDBJ databases">
        <title>The genome of Paramicrosporidium saccamoebae is the missing link in understanding Cryptomycota and Microsporidia evolution.</title>
        <authorList>
            <person name="Quandt C.A."/>
            <person name="Beaudet D."/>
            <person name="Corsaro D."/>
            <person name="Michel R."/>
            <person name="Corradi N."/>
            <person name="James T."/>
        </authorList>
    </citation>
    <scope>NUCLEOTIDE SEQUENCE [LARGE SCALE GENOMIC DNA]</scope>
    <source>
        <strain evidence="7 8">KSL3</strain>
    </source>
</reference>
<protein>
    <recommendedName>
        <fullName evidence="6">SH3 domain-containing protein</fullName>
    </recommendedName>
</protein>
<dbReference type="SUPFAM" id="SSF50044">
    <property type="entry name" value="SH3-domain"/>
    <property type="match status" value="1"/>
</dbReference>
<dbReference type="PANTHER" id="PTHR23065:SF7">
    <property type="entry name" value="NOSTRIN, ISOFORM H"/>
    <property type="match status" value="1"/>
</dbReference>
<evidence type="ECO:0000256" key="1">
    <source>
        <dbReference type="ARBA" id="ARBA00004496"/>
    </source>
</evidence>